<dbReference type="PANTHER" id="PTHR46018">
    <property type="entry name" value="ZINC PHOSPHODIESTERASE ELAC PROTEIN 1"/>
    <property type="match status" value="1"/>
</dbReference>
<dbReference type="Gene3D" id="3.60.15.10">
    <property type="entry name" value="Ribonuclease Z/Hydroxyacylglutathione hydrolase-like"/>
    <property type="match status" value="1"/>
</dbReference>
<keyword evidence="5 8" id="KW-0255">Endonuclease</keyword>
<dbReference type="Proteomes" id="UP001549099">
    <property type="component" value="Unassembled WGS sequence"/>
</dbReference>
<dbReference type="InterPro" id="IPR013471">
    <property type="entry name" value="RNase_Z/BN"/>
</dbReference>
<keyword evidence="10" id="KW-1185">Reference proteome</keyword>
<dbReference type="HAMAP" id="MF_01818">
    <property type="entry name" value="RNase_Z_BN"/>
    <property type="match status" value="1"/>
</dbReference>
<keyword evidence="7 8" id="KW-0862">Zinc</keyword>
<evidence type="ECO:0000313" key="10">
    <source>
        <dbReference type="Proteomes" id="UP001549099"/>
    </source>
</evidence>
<sequence length="302" mass="33142">MPSKQRNTSALALKLLEERGTFWLFDCGEATQHRMLHTTLKPKKLEKIFITHLHGDHIFGLPGLLGSRGFLGGTERLDLYGPVGLAEWIEVTLRISRTHLNYELAVHEVEEGTVFEDETFRVEVQPLDHVIPSFGYRIEQKPLPGKLLIDRATEAGVPKGPLLRELKEGRDVVLEDGSIIRSGDVTGPPQPGFTVAILGDTRFTANSIELARGADIVVHEATYDGATAHLAAPYGHSTILDAAQVAREAGAGALIANHISARFLPEDARKLAGEAADLFPVVEIAEDLAEFEWKDGQLRRLP</sequence>
<feature type="binding site" evidence="8">
    <location>
        <position position="52"/>
    </location>
    <ligand>
        <name>Zn(2+)</name>
        <dbReference type="ChEBI" id="CHEBI:29105"/>
        <label>1</label>
        <note>catalytic</note>
    </ligand>
</feature>
<comment type="catalytic activity">
    <reaction evidence="8">
        <text>Endonucleolytic cleavage of RNA, removing extra 3' nucleotides from tRNA precursor, generating 3' termini of tRNAs. A 3'-hydroxy group is left at the tRNA terminus and a 5'-phosphoryl group is left at the trailer molecule.</text>
        <dbReference type="EC" id="3.1.26.11"/>
    </reaction>
</comment>
<comment type="function">
    <text evidence="8">Zinc phosphodiesterase, which displays some tRNA 3'-processing endonuclease activity. Probably involved in tRNA maturation, by removing a 3'-trailer from precursor tRNA.</text>
</comment>
<dbReference type="EC" id="3.1.26.11" evidence="8"/>
<keyword evidence="3 8" id="KW-0540">Nuclease</keyword>
<feature type="binding site" evidence="8">
    <location>
        <position position="200"/>
    </location>
    <ligand>
        <name>Zn(2+)</name>
        <dbReference type="ChEBI" id="CHEBI:29105"/>
        <label>2</label>
        <note>catalytic</note>
    </ligand>
</feature>
<dbReference type="NCBIfam" id="NF000801">
    <property type="entry name" value="PRK00055.1-3"/>
    <property type="match status" value="1"/>
</dbReference>
<comment type="caution">
    <text evidence="9">The sequence shown here is derived from an EMBL/GenBank/DDBJ whole genome shotgun (WGS) entry which is preliminary data.</text>
</comment>
<dbReference type="PANTHER" id="PTHR46018:SF2">
    <property type="entry name" value="ZINC PHOSPHODIESTERASE ELAC PROTEIN 1"/>
    <property type="match status" value="1"/>
</dbReference>
<dbReference type="Pfam" id="PF23023">
    <property type="entry name" value="Anti-Pycsar_Apyc1"/>
    <property type="match status" value="1"/>
</dbReference>
<feature type="binding site" evidence="8">
    <location>
        <position position="54"/>
    </location>
    <ligand>
        <name>Zn(2+)</name>
        <dbReference type="ChEBI" id="CHEBI:29105"/>
        <label>1</label>
        <note>catalytic</note>
    </ligand>
</feature>
<feature type="active site" description="Proton acceptor" evidence="8">
    <location>
        <position position="56"/>
    </location>
</feature>
<feature type="binding site" evidence="8">
    <location>
        <position position="200"/>
    </location>
    <ligand>
        <name>Zn(2+)</name>
        <dbReference type="ChEBI" id="CHEBI:29105"/>
        <label>1</label>
        <note>catalytic</note>
    </ligand>
</feature>
<evidence type="ECO:0000256" key="5">
    <source>
        <dbReference type="ARBA" id="ARBA00022759"/>
    </source>
</evidence>
<dbReference type="NCBIfam" id="TIGR02651">
    <property type="entry name" value="RNase_Z"/>
    <property type="match status" value="1"/>
</dbReference>
<dbReference type="InterPro" id="IPR036866">
    <property type="entry name" value="RibonucZ/Hydroxyglut_hydro"/>
</dbReference>
<feature type="binding site" evidence="8">
    <location>
        <position position="258"/>
    </location>
    <ligand>
        <name>Zn(2+)</name>
        <dbReference type="ChEBI" id="CHEBI:29105"/>
        <label>2</label>
        <note>catalytic</note>
    </ligand>
</feature>
<evidence type="ECO:0000256" key="7">
    <source>
        <dbReference type="ARBA" id="ARBA00022833"/>
    </source>
</evidence>
<dbReference type="EMBL" id="JBEPLW010000002">
    <property type="protein sequence ID" value="MET3574827.1"/>
    <property type="molecule type" value="Genomic_DNA"/>
</dbReference>
<proteinExistence type="inferred from homology"/>
<feature type="binding site" evidence="8">
    <location>
        <position position="56"/>
    </location>
    <ligand>
        <name>Zn(2+)</name>
        <dbReference type="ChEBI" id="CHEBI:29105"/>
        <label>2</label>
        <note>catalytic</note>
    </ligand>
</feature>
<gene>
    <name evidence="8" type="primary">rnz</name>
    <name evidence="9" type="ORF">ABID49_000709</name>
</gene>
<name>A0ABV2G970_9BACL</name>
<keyword evidence="6 8" id="KW-0378">Hydrolase</keyword>
<keyword evidence="2 8" id="KW-0819">tRNA processing</keyword>
<dbReference type="SUPFAM" id="SSF56281">
    <property type="entry name" value="Metallo-hydrolase/oxidoreductase"/>
    <property type="match status" value="1"/>
</dbReference>
<evidence type="ECO:0000256" key="4">
    <source>
        <dbReference type="ARBA" id="ARBA00022723"/>
    </source>
</evidence>
<dbReference type="CDD" id="cd07717">
    <property type="entry name" value="RNaseZ_ZiPD-like_MBL-fold"/>
    <property type="match status" value="1"/>
</dbReference>
<comment type="subunit">
    <text evidence="1 8">Homodimer.</text>
</comment>
<organism evidence="9 10">
    <name type="scientific">Bhargavaea ullalensis</name>
    <dbReference type="NCBI Taxonomy" id="1265685"/>
    <lineage>
        <taxon>Bacteria</taxon>
        <taxon>Bacillati</taxon>
        <taxon>Bacillota</taxon>
        <taxon>Bacilli</taxon>
        <taxon>Bacillales</taxon>
        <taxon>Caryophanaceae</taxon>
        <taxon>Bhargavaea</taxon>
    </lineage>
</organism>
<evidence type="ECO:0000256" key="8">
    <source>
        <dbReference type="HAMAP-Rule" id="MF_01818"/>
    </source>
</evidence>
<evidence type="ECO:0000256" key="1">
    <source>
        <dbReference type="ARBA" id="ARBA00011738"/>
    </source>
</evidence>
<keyword evidence="4 8" id="KW-0479">Metal-binding</keyword>
<protein>
    <recommendedName>
        <fullName evidence="8">Ribonuclease Z</fullName>
        <shortName evidence="8">RNase Z</shortName>
        <ecNumber evidence="8">3.1.26.11</ecNumber>
    </recommendedName>
    <alternativeName>
        <fullName evidence="8">tRNA 3 endonuclease</fullName>
    </alternativeName>
    <alternativeName>
        <fullName evidence="8">tRNase Z</fullName>
    </alternativeName>
</protein>
<evidence type="ECO:0000256" key="2">
    <source>
        <dbReference type="ARBA" id="ARBA00022694"/>
    </source>
</evidence>
<feature type="binding site" evidence="8">
    <location>
        <position position="129"/>
    </location>
    <ligand>
        <name>Zn(2+)</name>
        <dbReference type="ChEBI" id="CHEBI:29105"/>
        <label>1</label>
        <note>catalytic</note>
    </ligand>
</feature>
<evidence type="ECO:0000256" key="6">
    <source>
        <dbReference type="ARBA" id="ARBA00022801"/>
    </source>
</evidence>
<comment type="cofactor">
    <cofactor evidence="8">
        <name>Zn(2+)</name>
        <dbReference type="ChEBI" id="CHEBI:29105"/>
    </cofactor>
    <text evidence="8">Binds 2 Zn(2+) ions.</text>
</comment>
<feature type="binding site" evidence="8">
    <location>
        <position position="57"/>
    </location>
    <ligand>
        <name>Zn(2+)</name>
        <dbReference type="ChEBI" id="CHEBI:29105"/>
        <label>2</label>
        <note>catalytic</note>
    </ligand>
</feature>
<comment type="similarity">
    <text evidence="8">Belongs to the RNase Z family.</text>
</comment>
<accession>A0ABV2G970</accession>
<dbReference type="GO" id="GO:0042781">
    <property type="term" value="F:3'-tRNA processing endoribonuclease activity"/>
    <property type="evidence" value="ECO:0007669"/>
    <property type="project" value="UniProtKB-EC"/>
</dbReference>
<evidence type="ECO:0000256" key="3">
    <source>
        <dbReference type="ARBA" id="ARBA00022722"/>
    </source>
</evidence>
<evidence type="ECO:0000313" key="9">
    <source>
        <dbReference type="EMBL" id="MET3574827.1"/>
    </source>
</evidence>
<reference evidence="9 10" key="1">
    <citation type="submission" date="2024-06" db="EMBL/GenBank/DDBJ databases">
        <title>Genomic Encyclopedia of Type Strains, Phase IV (KMG-IV): sequencing the most valuable type-strain genomes for metagenomic binning, comparative biology and taxonomic classification.</title>
        <authorList>
            <person name="Goeker M."/>
        </authorList>
    </citation>
    <scope>NUCLEOTIDE SEQUENCE [LARGE SCALE GENOMIC DNA]</scope>
    <source>
        <strain evidence="9 10">DSM 26128</strain>
    </source>
</reference>